<name>A0A7K1LFX1_9MICC</name>
<gene>
    <name evidence="1" type="ORF">GMA10_02465</name>
</gene>
<proteinExistence type="predicted"/>
<keyword evidence="2" id="KW-1185">Reference proteome</keyword>
<dbReference type="Proteomes" id="UP000462152">
    <property type="component" value="Unassembled WGS sequence"/>
</dbReference>
<accession>A0A7K1LFX1</accession>
<dbReference type="InterPro" id="IPR018561">
    <property type="entry name" value="AosR"/>
</dbReference>
<protein>
    <submittedName>
        <fullName evidence="1">DUF2017 family protein</fullName>
    </submittedName>
</protein>
<dbReference type="EMBL" id="WOGT01000001">
    <property type="protein sequence ID" value="MUN54097.1"/>
    <property type="molecule type" value="Genomic_DNA"/>
</dbReference>
<dbReference type="RefSeq" id="WP_129314179.1">
    <property type="nucleotide sequence ID" value="NZ_NOIQ01000001.1"/>
</dbReference>
<dbReference type="Pfam" id="PF09438">
    <property type="entry name" value="DUF2017"/>
    <property type="match status" value="1"/>
</dbReference>
<evidence type="ECO:0000313" key="2">
    <source>
        <dbReference type="Proteomes" id="UP000462152"/>
    </source>
</evidence>
<sequence length="184" mass="20500">MAKEFRSGRKGITGGLEGPERELLIKLFQDVITTLEPDTPEDEDPLASLVGISEDSSVPEDPALARLLPQASDDDEEAAEFRRLTERSVREAKIGHLRMAAMDCESPKLLLDHEHSMAFASALNDVRLVLATRLGIESEEDAQRVASYTDWSQAQDVESYMSLVYQFVSWLQDSLVEAMLSDLD</sequence>
<dbReference type="OrthoDB" id="3268479at2"/>
<dbReference type="AlphaFoldDB" id="A0A7K1LFX1"/>
<evidence type="ECO:0000313" key="1">
    <source>
        <dbReference type="EMBL" id="MUN54097.1"/>
    </source>
</evidence>
<comment type="caution">
    <text evidence="1">The sequence shown here is derived from an EMBL/GenBank/DDBJ whole genome shotgun (WGS) entry which is preliminary data.</text>
</comment>
<reference evidence="1 2" key="1">
    <citation type="submission" date="2019-12" db="EMBL/GenBank/DDBJ databases">
        <authorList>
            <person name="Li J."/>
            <person name="Shi Y."/>
            <person name="Xu G."/>
            <person name="Xiao D."/>
            <person name="Ran X."/>
        </authorList>
    </citation>
    <scope>NUCLEOTIDE SEQUENCE [LARGE SCALE GENOMIC DNA]</scope>
    <source>
        <strain evidence="1 2">JCM 15915</strain>
    </source>
</reference>
<organism evidence="1 2">
    <name type="scientific">Rothia koreensis</name>
    <dbReference type="NCBI Taxonomy" id="592378"/>
    <lineage>
        <taxon>Bacteria</taxon>
        <taxon>Bacillati</taxon>
        <taxon>Actinomycetota</taxon>
        <taxon>Actinomycetes</taxon>
        <taxon>Micrococcales</taxon>
        <taxon>Micrococcaceae</taxon>
        <taxon>Rothia</taxon>
    </lineage>
</organism>